<feature type="transmembrane region" description="Helical" evidence="1">
    <location>
        <begin position="105"/>
        <end position="122"/>
    </location>
</feature>
<dbReference type="Pfam" id="PF08044">
    <property type="entry name" value="DUF1707"/>
    <property type="match status" value="1"/>
</dbReference>
<evidence type="ECO:0000313" key="4">
    <source>
        <dbReference type="Proteomes" id="UP001275440"/>
    </source>
</evidence>
<dbReference type="InterPro" id="IPR012551">
    <property type="entry name" value="DUF1707_SHOCT-like"/>
</dbReference>
<keyword evidence="4" id="KW-1185">Reference proteome</keyword>
<reference evidence="3 4" key="1">
    <citation type="submission" date="2019-10" db="EMBL/GenBank/DDBJ databases">
        <title>Draft Genome Assembly of Rhodococcus zopfii DSM44189.</title>
        <authorList>
            <person name="Sutton J.M."/>
            <person name="Akob D.M."/>
            <person name="Bushman T.J."/>
        </authorList>
    </citation>
    <scope>NUCLEOTIDE SEQUENCE [LARGE SCALE GENOMIC DNA]</scope>
    <source>
        <strain evidence="3 4">DSM 44189</strain>
    </source>
</reference>
<sequence>MSDTPEVRIGTAEREQALQRLGEHFAAGRLTLAEFEERSGKASAATIRSDLEVLFTDLPATAENVSAPAAETAPAKRGLPDRWRDVVVGVTPAVALVLFFVFDSWLWFLLIPVVSVILYAGLDQDHRSRDRKRDRKKNHEDRGDS</sequence>
<gene>
    <name evidence="3" type="ORF">F8M49_04465</name>
</gene>
<accession>A0ABU3WLK0</accession>
<keyword evidence="1" id="KW-0472">Membrane</keyword>
<organism evidence="3 4">
    <name type="scientific">Rhodococcus zopfii</name>
    <dbReference type="NCBI Taxonomy" id="43772"/>
    <lineage>
        <taxon>Bacteria</taxon>
        <taxon>Bacillati</taxon>
        <taxon>Actinomycetota</taxon>
        <taxon>Actinomycetes</taxon>
        <taxon>Mycobacteriales</taxon>
        <taxon>Nocardiaceae</taxon>
        <taxon>Rhodococcus</taxon>
    </lineage>
</organism>
<name>A0ABU3WLK0_9NOCA</name>
<evidence type="ECO:0000259" key="2">
    <source>
        <dbReference type="Pfam" id="PF08044"/>
    </source>
</evidence>
<keyword evidence="1" id="KW-1133">Transmembrane helix</keyword>
<evidence type="ECO:0000256" key="1">
    <source>
        <dbReference type="SAM" id="Phobius"/>
    </source>
</evidence>
<dbReference type="EMBL" id="WBMO01000001">
    <property type="protein sequence ID" value="MDV2474864.1"/>
    <property type="molecule type" value="Genomic_DNA"/>
</dbReference>
<evidence type="ECO:0000313" key="3">
    <source>
        <dbReference type="EMBL" id="MDV2474864.1"/>
    </source>
</evidence>
<protein>
    <submittedName>
        <fullName evidence="3">DUF1707 domain-containing protein</fullName>
    </submittedName>
</protein>
<proteinExistence type="predicted"/>
<comment type="caution">
    <text evidence="3">The sequence shown here is derived from an EMBL/GenBank/DDBJ whole genome shotgun (WGS) entry which is preliminary data.</text>
</comment>
<feature type="transmembrane region" description="Helical" evidence="1">
    <location>
        <begin position="83"/>
        <end position="99"/>
    </location>
</feature>
<feature type="domain" description="DUF1707" evidence="2">
    <location>
        <begin position="7"/>
        <end position="59"/>
    </location>
</feature>
<dbReference type="Proteomes" id="UP001275440">
    <property type="component" value="Unassembled WGS sequence"/>
</dbReference>
<keyword evidence="1" id="KW-0812">Transmembrane</keyword>